<evidence type="ECO:0000256" key="1">
    <source>
        <dbReference type="SAM" id="MobiDB-lite"/>
    </source>
</evidence>
<proteinExistence type="predicted"/>
<feature type="compositionally biased region" description="Pro residues" evidence="1">
    <location>
        <begin position="24"/>
        <end position="38"/>
    </location>
</feature>
<evidence type="ECO:0000313" key="3">
    <source>
        <dbReference type="Proteomes" id="UP000030746"/>
    </source>
</evidence>
<feature type="region of interest" description="Disordered" evidence="1">
    <location>
        <begin position="1"/>
        <end position="40"/>
    </location>
</feature>
<organism evidence="2 3">
    <name type="scientific">Lottia gigantea</name>
    <name type="common">Giant owl limpet</name>
    <dbReference type="NCBI Taxonomy" id="225164"/>
    <lineage>
        <taxon>Eukaryota</taxon>
        <taxon>Metazoa</taxon>
        <taxon>Spiralia</taxon>
        <taxon>Lophotrochozoa</taxon>
        <taxon>Mollusca</taxon>
        <taxon>Gastropoda</taxon>
        <taxon>Patellogastropoda</taxon>
        <taxon>Lottioidea</taxon>
        <taxon>Lottiidae</taxon>
        <taxon>Lottia</taxon>
    </lineage>
</organism>
<dbReference type="STRING" id="225164.V4B0Q4"/>
<dbReference type="OrthoDB" id="6156898at2759"/>
<dbReference type="AlphaFoldDB" id="V4B0Q4"/>
<protein>
    <submittedName>
        <fullName evidence="2">Uncharacterized protein</fullName>
    </submittedName>
</protein>
<evidence type="ECO:0000313" key="2">
    <source>
        <dbReference type="EMBL" id="ESP03783.1"/>
    </source>
</evidence>
<dbReference type="CTD" id="20236980"/>
<dbReference type="RefSeq" id="XP_009045265.1">
    <property type="nucleotide sequence ID" value="XM_009047017.1"/>
</dbReference>
<accession>V4B0Q4</accession>
<dbReference type="GeneID" id="20236980"/>
<dbReference type="Proteomes" id="UP000030746">
    <property type="component" value="Unassembled WGS sequence"/>
</dbReference>
<feature type="compositionally biased region" description="Basic and acidic residues" evidence="1">
    <location>
        <begin position="1"/>
        <end position="18"/>
    </location>
</feature>
<sequence>MGNKVDEDGKTDTVKDAEPTDNGEPPPPPEPYKPPLEPFRPLVLPKRKYHTISAPMSRRFGRKIKMGTCGIDVNRPNSYDQTALDIVNKFTTHKGAKELKHILKGKLTKNNVPCSSNNLTVIVCQLRNFECYLYPGQI</sequence>
<keyword evidence="3" id="KW-1185">Reference proteome</keyword>
<dbReference type="KEGG" id="lgi:LOTGIDRAFT_156345"/>
<reference evidence="2 3" key="1">
    <citation type="journal article" date="2013" name="Nature">
        <title>Insights into bilaterian evolution from three spiralian genomes.</title>
        <authorList>
            <person name="Simakov O."/>
            <person name="Marletaz F."/>
            <person name="Cho S.J."/>
            <person name="Edsinger-Gonzales E."/>
            <person name="Havlak P."/>
            <person name="Hellsten U."/>
            <person name="Kuo D.H."/>
            <person name="Larsson T."/>
            <person name="Lv J."/>
            <person name="Arendt D."/>
            <person name="Savage R."/>
            <person name="Osoegawa K."/>
            <person name="de Jong P."/>
            <person name="Grimwood J."/>
            <person name="Chapman J.A."/>
            <person name="Shapiro H."/>
            <person name="Aerts A."/>
            <person name="Otillar R.P."/>
            <person name="Terry A.Y."/>
            <person name="Boore J.L."/>
            <person name="Grigoriev I.V."/>
            <person name="Lindberg D.R."/>
            <person name="Seaver E.C."/>
            <person name="Weisblat D.A."/>
            <person name="Putnam N.H."/>
            <person name="Rokhsar D.S."/>
        </authorList>
    </citation>
    <scope>NUCLEOTIDE SEQUENCE [LARGE SCALE GENOMIC DNA]</scope>
</reference>
<dbReference type="HOGENOM" id="CLU_1857536_0_0_1"/>
<gene>
    <name evidence="2" type="ORF">LOTGIDRAFT_156345</name>
</gene>
<name>V4B0Q4_LOTGI</name>
<dbReference type="EMBL" id="KB199905">
    <property type="protein sequence ID" value="ESP03783.1"/>
    <property type="molecule type" value="Genomic_DNA"/>
</dbReference>